<dbReference type="FunFam" id="3.90.640.90:FF:000002">
    <property type="entry name" value="BTG anti-proliferation factor 4"/>
    <property type="match status" value="1"/>
</dbReference>
<protein>
    <recommendedName>
        <fullName evidence="3">Anti-proliferative protein domain-containing protein</fullName>
    </recommendedName>
</protein>
<dbReference type="SMART" id="SM00099">
    <property type="entry name" value="btg1"/>
    <property type="match status" value="1"/>
</dbReference>
<dbReference type="InterPro" id="IPR036054">
    <property type="entry name" value="BTG-like_sf"/>
</dbReference>
<dbReference type="VEuPathDB" id="VectorBase:HLOH_053446"/>
<evidence type="ECO:0000259" key="3">
    <source>
        <dbReference type="SMART" id="SM00099"/>
    </source>
</evidence>
<dbReference type="PANTHER" id="PTHR22978:SF44">
    <property type="entry name" value="PROTEIN BTG3-LIKE PROTEIN"/>
    <property type="match status" value="1"/>
</dbReference>
<feature type="region of interest" description="Disordered" evidence="2">
    <location>
        <begin position="140"/>
        <end position="192"/>
    </location>
</feature>
<dbReference type="Proteomes" id="UP000821853">
    <property type="component" value="Chromosome 2"/>
</dbReference>
<organism evidence="4 5">
    <name type="scientific">Haemaphysalis longicornis</name>
    <name type="common">Bush tick</name>
    <dbReference type="NCBI Taxonomy" id="44386"/>
    <lineage>
        <taxon>Eukaryota</taxon>
        <taxon>Metazoa</taxon>
        <taxon>Ecdysozoa</taxon>
        <taxon>Arthropoda</taxon>
        <taxon>Chelicerata</taxon>
        <taxon>Arachnida</taxon>
        <taxon>Acari</taxon>
        <taxon>Parasitiformes</taxon>
        <taxon>Ixodida</taxon>
        <taxon>Ixodoidea</taxon>
        <taxon>Ixodidae</taxon>
        <taxon>Haemaphysalinae</taxon>
        <taxon>Haemaphysalis</taxon>
    </lineage>
</organism>
<feature type="domain" description="Anti-proliferative protein" evidence="3">
    <location>
        <begin position="1"/>
        <end position="108"/>
    </location>
</feature>
<sequence length="227" mass="25295">MKSEIDAAVAFLVRVIARNSSLDPVQLDALGERLRCILTERFRDHWFPERPSRGQAYRCIRINETEPREPVLEQASRRCGLGYDDLCLPAELTLWVDPEEVGCRFGERRGVYYVLASFKGSRKENFVDQINIDELEQRTGDRPKQSLQDMGCGRKRGMGSGGSRGSPWGIPMVHPKGPSSSPSPSFSPPQFLSRGGTLWNLSAGLPPAPAPGQKADKYHWVNKAVKA</sequence>
<reference evidence="4 5" key="1">
    <citation type="journal article" date="2020" name="Cell">
        <title>Large-Scale Comparative Analyses of Tick Genomes Elucidate Their Genetic Diversity and Vector Capacities.</title>
        <authorList>
            <consortium name="Tick Genome and Microbiome Consortium (TIGMIC)"/>
            <person name="Jia N."/>
            <person name="Wang J."/>
            <person name="Shi W."/>
            <person name="Du L."/>
            <person name="Sun Y."/>
            <person name="Zhan W."/>
            <person name="Jiang J.F."/>
            <person name="Wang Q."/>
            <person name="Zhang B."/>
            <person name="Ji P."/>
            <person name="Bell-Sakyi L."/>
            <person name="Cui X.M."/>
            <person name="Yuan T.T."/>
            <person name="Jiang B.G."/>
            <person name="Yang W.F."/>
            <person name="Lam T.T."/>
            <person name="Chang Q.C."/>
            <person name="Ding S.J."/>
            <person name="Wang X.J."/>
            <person name="Zhu J.G."/>
            <person name="Ruan X.D."/>
            <person name="Zhao L."/>
            <person name="Wei J.T."/>
            <person name="Ye R.Z."/>
            <person name="Que T.C."/>
            <person name="Du C.H."/>
            <person name="Zhou Y.H."/>
            <person name="Cheng J.X."/>
            <person name="Dai P.F."/>
            <person name="Guo W.B."/>
            <person name="Han X.H."/>
            <person name="Huang E.J."/>
            <person name="Li L.F."/>
            <person name="Wei W."/>
            <person name="Gao Y.C."/>
            <person name="Liu J.Z."/>
            <person name="Shao H.Z."/>
            <person name="Wang X."/>
            <person name="Wang C.C."/>
            <person name="Yang T.C."/>
            <person name="Huo Q.B."/>
            <person name="Li W."/>
            <person name="Chen H.Y."/>
            <person name="Chen S.E."/>
            <person name="Zhou L.G."/>
            <person name="Ni X.B."/>
            <person name="Tian J.H."/>
            <person name="Sheng Y."/>
            <person name="Liu T."/>
            <person name="Pan Y.S."/>
            <person name="Xia L.Y."/>
            <person name="Li J."/>
            <person name="Zhao F."/>
            <person name="Cao W.C."/>
        </authorList>
    </citation>
    <scope>NUCLEOTIDE SEQUENCE [LARGE SCALE GENOMIC DNA]</scope>
    <source>
        <strain evidence="4">HaeL-2018</strain>
    </source>
</reference>
<dbReference type="GO" id="GO:0005634">
    <property type="term" value="C:nucleus"/>
    <property type="evidence" value="ECO:0007669"/>
    <property type="project" value="TreeGrafter"/>
</dbReference>
<evidence type="ECO:0000313" key="4">
    <source>
        <dbReference type="EMBL" id="KAH9368360.1"/>
    </source>
</evidence>
<evidence type="ECO:0000256" key="2">
    <source>
        <dbReference type="SAM" id="MobiDB-lite"/>
    </source>
</evidence>
<dbReference type="AlphaFoldDB" id="A0A9J6G140"/>
<dbReference type="Gene3D" id="3.90.640.90">
    <property type="entry name" value="Anti-proliferative protein, N-terminal domain"/>
    <property type="match status" value="1"/>
</dbReference>
<keyword evidence="5" id="KW-1185">Reference proteome</keyword>
<dbReference type="InterPro" id="IPR033332">
    <property type="entry name" value="BTG"/>
</dbReference>
<evidence type="ECO:0000256" key="1">
    <source>
        <dbReference type="ARBA" id="ARBA00007989"/>
    </source>
</evidence>
<dbReference type="Pfam" id="PF07742">
    <property type="entry name" value="BTG"/>
    <property type="match status" value="1"/>
</dbReference>
<proteinExistence type="inferred from homology"/>
<gene>
    <name evidence="4" type="ORF">HPB48_012710</name>
</gene>
<accession>A0A9J6G140</accession>
<dbReference type="InterPro" id="IPR002087">
    <property type="entry name" value="Anti_prolifrtn"/>
</dbReference>
<comment type="similarity">
    <text evidence="1">Belongs to the BTG family.</text>
</comment>
<dbReference type="PANTHER" id="PTHR22978">
    <property type="entry name" value="B-CELL TRANSLOCATION GENE"/>
    <property type="match status" value="1"/>
</dbReference>
<dbReference type="SUPFAM" id="SSF160696">
    <property type="entry name" value="BTG domain-like"/>
    <property type="match status" value="1"/>
</dbReference>
<name>A0A9J6G140_HAELO</name>
<dbReference type="EMBL" id="JABSTR010000004">
    <property type="protein sequence ID" value="KAH9368360.1"/>
    <property type="molecule type" value="Genomic_DNA"/>
</dbReference>
<dbReference type="OrthoDB" id="19928at2759"/>
<dbReference type="GO" id="GO:0005737">
    <property type="term" value="C:cytoplasm"/>
    <property type="evidence" value="ECO:0007669"/>
    <property type="project" value="TreeGrafter"/>
</dbReference>
<dbReference type="PRINTS" id="PR00310">
    <property type="entry name" value="ANTIPRLFBTG1"/>
</dbReference>
<comment type="caution">
    <text evidence="4">The sequence shown here is derived from an EMBL/GenBank/DDBJ whole genome shotgun (WGS) entry which is preliminary data.</text>
</comment>
<evidence type="ECO:0000313" key="5">
    <source>
        <dbReference type="Proteomes" id="UP000821853"/>
    </source>
</evidence>
<dbReference type="OMA" id="MERSNQA"/>